<evidence type="ECO:0000256" key="2">
    <source>
        <dbReference type="ARBA" id="ARBA00006434"/>
    </source>
</evidence>
<evidence type="ECO:0000256" key="4">
    <source>
        <dbReference type="ARBA" id="ARBA00022692"/>
    </source>
</evidence>
<evidence type="ECO:0000256" key="1">
    <source>
        <dbReference type="ARBA" id="ARBA00004141"/>
    </source>
</evidence>
<evidence type="ECO:0000256" key="5">
    <source>
        <dbReference type="ARBA" id="ARBA00022989"/>
    </source>
</evidence>
<proteinExistence type="inferred from homology"/>
<protein>
    <submittedName>
        <fullName evidence="8">Osmoregulated proline transporter OpuE</fullName>
    </submittedName>
</protein>
<keyword evidence="3" id="KW-0813">Transport</keyword>
<dbReference type="PANTHER" id="PTHR48086:SF7">
    <property type="entry name" value="SODIUM-SOLUTE SYMPORTER-RELATED"/>
    <property type="match status" value="1"/>
</dbReference>
<dbReference type="InterPro" id="IPR001734">
    <property type="entry name" value="Na/solute_symporter"/>
</dbReference>
<dbReference type="PROSITE" id="PS50283">
    <property type="entry name" value="NA_SOLUT_SYMP_3"/>
    <property type="match status" value="1"/>
</dbReference>
<dbReference type="EMBL" id="VSSQ01098732">
    <property type="protein sequence ID" value="MPN41579.1"/>
    <property type="molecule type" value="Genomic_DNA"/>
</dbReference>
<feature type="transmembrane region" description="Helical" evidence="7">
    <location>
        <begin position="137"/>
        <end position="158"/>
    </location>
</feature>
<comment type="similarity">
    <text evidence="2">Belongs to the sodium:solute symporter (SSF) (TC 2.A.21) family.</text>
</comment>
<keyword evidence="6 7" id="KW-0472">Membrane</keyword>
<accession>A0A645HTQ3</accession>
<comment type="caution">
    <text evidence="8">The sequence shown here is derived from an EMBL/GenBank/DDBJ whole genome shotgun (WGS) entry which is preliminary data.</text>
</comment>
<dbReference type="GO" id="GO:0005886">
    <property type="term" value="C:plasma membrane"/>
    <property type="evidence" value="ECO:0007669"/>
    <property type="project" value="TreeGrafter"/>
</dbReference>
<dbReference type="Gene3D" id="1.20.1730.10">
    <property type="entry name" value="Sodium/glucose cotransporter"/>
    <property type="match status" value="1"/>
</dbReference>
<dbReference type="Pfam" id="PF00474">
    <property type="entry name" value="SSF"/>
    <property type="match status" value="1"/>
</dbReference>
<reference evidence="8" key="1">
    <citation type="submission" date="2019-08" db="EMBL/GenBank/DDBJ databases">
        <authorList>
            <person name="Kucharzyk K."/>
            <person name="Murdoch R.W."/>
            <person name="Higgins S."/>
            <person name="Loffler F."/>
        </authorList>
    </citation>
    <scope>NUCLEOTIDE SEQUENCE</scope>
</reference>
<keyword evidence="4 7" id="KW-0812">Transmembrane</keyword>
<dbReference type="PANTHER" id="PTHR48086">
    <property type="entry name" value="SODIUM/PROLINE SYMPORTER-RELATED"/>
    <property type="match status" value="1"/>
</dbReference>
<organism evidence="8">
    <name type="scientific">bioreactor metagenome</name>
    <dbReference type="NCBI Taxonomy" id="1076179"/>
    <lineage>
        <taxon>unclassified sequences</taxon>
        <taxon>metagenomes</taxon>
        <taxon>ecological metagenomes</taxon>
    </lineage>
</organism>
<feature type="transmembrane region" description="Helical" evidence="7">
    <location>
        <begin position="113"/>
        <end position="131"/>
    </location>
</feature>
<evidence type="ECO:0000256" key="6">
    <source>
        <dbReference type="ARBA" id="ARBA00023136"/>
    </source>
</evidence>
<dbReference type="InterPro" id="IPR050277">
    <property type="entry name" value="Sodium:Solute_Symporter"/>
</dbReference>
<evidence type="ECO:0000313" key="8">
    <source>
        <dbReference type="EMBL" id="MPN41579.1"/>
    </source>
</evidence>
<evidence type="ECO:0000256" key="3">
    <source>
        <dbReference type="ARBA" id="ARBA00022448"/>
    </source>
</evidence>
<dbReference type="InterPro" id="IPR038377">
    <property type="entry name" value="Na/Glc_symporter_sf"/>
</dbReference>
<gene>
    <name evidence="8" type="primary">opuE_15</name>
    <name evidence="8" type="ORF">SDC9_189133</name>
</gene>
<sequence length="176" mass="18805">MYATSTYAPTWITGAVSAAIFAATTSSADSNLLCASTILIKDIYQRFFNPNVEDKKLIFLTRASNIVICLISASIAMFNISLVTLNLFAFALRSAGPFAAYGLGLTVKDATENAGIVSIVVGSIAVLFWQLSGSPYGILPIVFGSFFGMASFFIVTWVERAMGKPAAPSAYDEKLK</sequence>
<feature type="transmembrane region" description="Helical" evidence="7">
    <location>
        <begin position="65"/>
        <end position="92"/>
    </location>
</feature>
<comment type="subcellular location">
    <subcellularLocation>
        <location evidence="1">Membrane</location>
        <topology evidence="1">Multi-pass membrane protein</topology>
    </subcellularLocation>
</comment>
<dbReference type="AlphaFoldDB" id="A0A645HTQ3"/>
<dbReference type="GO" id="GO:0022857">
    <property type="term" value="F:transmembrane transporter activity"/>
    <property type="evidence" value="ECO:0007669"/>
    <property type="project" value="InterPro"/>
</dbReference>
<keyword evidence="5 7" id="KW-1133">Transmembrane helix</keyword>
<evidence type="ECO:0000256" key="7">
    <source>
        <dbReference type="SAM" id="Phobius"/>
    </source>
</evidence>
<name>A0A645HTQ3_9ZZZZ</name>